<protein>
    <submittedName>
        <fullName evidence="1">Transcription initiation factor TFIID subunit 12</fullName>
    </submittedName>
</protein>
<dbReference type="EMBL" id="JAMZIH010005546">
    <property type="protein sequence ID" value="KAJ1675005.1"/>
    <property type="molecule type" value="Genomic_DNA"/>
</dbReference>
<evidence type="ECO:0000313" key="2">
    <source>
        <dbReference type="Proteomes" id="UP001145114"/>
    </source>
</evidence>
<keyword evidence="2" id="KW-1185">Reference proteome</keyword>
<name>A0ACC1HEI0_9FUNG</name>
<proteinExistence type="predicted"/>
<organism evidence="1 2">
    <name type="scientific">Spiromyces aspiralis</name>
    <dbReference type="NCBI Taxonomy" id="68401"/>
    <lineage>
        <taxon>Eukaryota</taxon>
        <taxon>Fungi</taxon>
        <taxon>Fungi incertae sedis</taxon>
        <taxon>Zoopagomycota</taxon>
        <taxon>Kickxellomycotina</taxon>
        <taxon>Kickxellomycetes</taxon>
        <taxon>Kickxellales</taxon>
        <taxon>Kickxellaceae</taxon>
        <taxon>Spiromyces</taxon>
    </lineage>
</organism>
<comment type="caution">
    <text evidence="1">The sequence shown here is derived from an EMBL/GenBank/DDBJ whole genome shotgun (WGS) entry which is preliminary data.</text>
</comment>
<accession>A0ACC1HEI0</accession>
<reference evidence="1" key="1">
    <citation type="submission" date="2022-06" db="EMBL/GenBank/DDBJ databases">
        <title>Phylogenomic reconstructions and comparative analyses of Kickxellomycotina fungi.</title>
        <authorList>
            <person name="Reynolds N.K."/>
            <person name="Stajich J.E."/>
            <person name="Barry K."/>
            <person name="Grigoriev I.V."/>
            <person name="Crous P."/>
            <person name="Smith M.E."/>
        </authorList>
    </citation>
    <scope>NUCLEOTIDE SEQUENCE</scope>
    <source>
        <strain evidence="1">RSA 2271</strain>
    </source>
</reference>
<gene>
    <name evidence="1" type="primary">TAF12</name>
    <name evidence="1" type="ORF">EV182_002123</name>
</gene>
<sequence length="322" mass="33648">MLVDHLRSSLKQIQVRATQLHGWGQQPTLPATDRAKMLNQANRLDEYFTRAVSEISAIQKEMIESGSEDMFSGPRWVSFFNGEASSTIATGVSAGSGVPSSTGLGEAGLHSASPGIKGRPISSLGGASRIPGQSGLLSPTGIGAGGPSGSAGHAPPVTPVSLGSAISHMASQFSRHNAASMTLDGAGAGAGTAVTSGGATGVANGAGSGSGARVLSKRKIQELVGEIDPNERLEPEVEDILCDIADEFIESVTSFACQLAKHRKSNVLEAKDVQLHLERNWNIRIPGFSADEIRSVRKATLPASHQQRMQAINMMKNVKKFD</sequence>
<dbReference type="Proteomes" id="UP001145114">
    <property type="component" value="Unassembled WGS sequence"/>
</dbReference>
<evidence type="ECO:0000313" key="1">
    <source>
        <dbReference type="EMBL" id="KAJ1675005.1"/>
    </source>
</evidence>